<organism evidence="2 3">
    <name type="scientific">Lentilactobacillus parafarraginis F0439</name>
    <dbReference type="NCBI Taxonomy" id="797515"/>
    <lineage>
        <taxon>Bacteria</taxon>
        <taxon>Bacillati</taxon>
        <taxon>Bacillota</taxon>
        <taxon>Bacilli</taxon>
        <taxon>Lactobacillales</taxon>
        <taxon>Lactobacillaceae</taxon>
        <taxon>Lentilactobacillus</taxon>
    </lineage>
</organism>
<dbReference type="HOGENOM" id="CLU_3185168_0_0_9"/>
<evidence type="ECO:0000256" key="1">
    <source>
        <dbReference type="SAM" id="Phobius"/>
    </source>
</evidence>
<comment type="caution">
    <text evidence="2">The sequence shown here is derived from an EMBL/GenBank/DDBJ whole genome shotgun (WGS) entry which is preliminary data.</text>
</comment>
<dbReference type="STRING" id="797515.HMPREF9103_00189"/>
<proteinExistence type="predicted"/>
<keyword evidence="1" id="KW-0472">Membrane</keyword>
<name>G9ZKE1_9LACO</name>
<evidence type="ECO:0000313" key="2">
    <source>
        <dbReference type="EMBL" id="EHM01181.1"/>
    </source>
</evidence>
<keyword evidence="1" id="KW-0812">Transmembrane</keyword>
<dbReference type="Proteomes" id="UP000004625">
    <property type="component" value="Unassembled WGS sequence"/>
</dbReference>
<accession>G9ZKE1</accession>
<keyword evidence="1" id="KW-1133">Transmembrane helix</keyword>
<keyword evidence="3" id="KW-1185">Reference proteome</keyword>
<dbReference type="AlphaFoldDB" id="G9ZKE1"/>
<protein>
    <submittedName>
        <fullName evidence="2">Uncharacterized protein</fullName>
    </submittedName>
</protein>
<sequence length="46" mass="5496">MQINHQLATPKIGPRTMITLFWGFFGWPFSLRHNHLNRKRAKNYNG</sequence>
<evidence type="ECO:0000313" key="3">
    <source>
        <dbReference type="Proteomes" id="UP000004625"/>
    </source>
</evidence>
<feature type="transmembrane region" description="Helical" evidence="1">
    <location>
        <begin position="12"/>
        <end position="31"/>
    </location>
</feature>
<gene>
    <name evidence="2" type="ORF">HMPREF9103_00189</name>
</gene>
<dbReference type="PATRIC" id="fig|797515.3.peg.173"/>
<reference evidence="2 3" key="1">
    <citation type="submission" date="2011-09" db="EMBL/GenBank/DDBJ databases">
        <authorList>
            <person name="Weinstock G."/>
            <person name="Sodergren E."/>
            <person name="Clifton S."/>
            <person name="Fulton L."/>
            <person name="Fulton B."/>
            <person name="Courtney L."/>
            <person name="Fronick C."/>
            <person name="Harrison M."/>
            <person name="Strong C."/>
            <person name="Farmer C."/>
            <person name="Delahaunty K."/>
            <person name="Markovic C."/>
            <person name="Hall O."/>
            <person name="Minx P."/>
            <person name="Tomlinson C."/>
            <person name="Mitreva M."/>
            <person name="Hou S."/>
            <person name="Chen J."/>
            <person name="Wollam A."/>
            <person name="Pepin K.H."/>
            <person name="Johnson M."/>
            <person name="Bhonagiri V."/>
            <person name="Zhang X."/>
            <person name="Suruliraj S."/>
            <person name="Warren W."/>
            <person name="Chinwalla A."/>
            <person name="Mardis E.R."/>
            <person name="Wilson R.K."/>
        </authorList>
    </citation>
    <scope>NUCLEOTIDE SEQUENCE [LARGE SCALE GENOMIC DNA]</scope>
    <source>
        <strain evidence="2 3">F0439</strain>
    </source>
</reference>
<dbReference type="EMBL" id="AGEY01000011">
    <property type="protein sequence ID" value="EHM01181.1"/>
    <property type="molecule type" value="Genomic_DNA"/>
</dbReference>